<dbReference type="Proteomes" id="UP000249008">
    <property type="component" value="Chromosome 1"/>
</dbReference>
<name>A0AAX2JHS2_9FUSO</name>
<proteinExistence type="predicted"/>
<dbReference type="RefSeq" id="WP_005978596.1">
    <property type="nucleotide sequence ID" value="NZ_CABKNW010000004.1"/>
</dbReference>
<dbReference type="GeneID" id="78454411"/>
<evidence type="ECO:0000313" key="3">
    <source>
        <dbReference type="Proteomes" id="UP000249008"/>
    </source>
</evidence>
<sequence>MTKNELWEIWELAKQGNTYSRKPLPVEYVKEAEEYINGINSTIEKRQTSWSAKYPLVLLKEIGTENESIAKRILFVISQWRREGVIVDYYYMFDDIDIAVKIGYSLPNIIEESIIRFKKNLSVDSIEPILEKLWKYYTDEDFAKFADNLFKSNIDTLIEKKNESHMFFTLLITGSLLYKKDPVKYERYLKPIIDYAEKFADISTCMILSKIYPVSKEAEALLVKLIVENEGARVNIYKFGFHRDFKKLKKFCDDKNIPESYPLLLLILEVMNEYKSDTKKIVQYFTEAYQENREEFMKVYSRLSDKLNSVKALFLLAVMIKNNDKEEKLKEEEINADIIRYMEYGFKNKNTNVLEYLKGNISKEEVLKQYVNGNLHMVEHFYTAVASMYTHSSTARKLLDIYMELAEKDTYHSNEIRIYNYFIDGREKWLAKSPIDSAEVLIKYGFPFKKILAIYCMAGDESWNGENINMADAVEIIKGHENEALELLDEWKKLEKCSSDETTYQTRLMELLFDKSDIPDYSLLVEMINHKSKVIKKKAEEIITRHKEETENLLESVKTKAKGETLQIINRIMKFWNNEHLFHDGFSFTNESAIKFCTENFDTANTKVISWLPEGILSGVRFADMSGTAPAVIMEFILVEYMSLAAPYRVKAADKVAEILNVQDIQKTLEGVYNTWLNNGADTKLKMILLPYCVFASDTQILQLNKQLLKWAEASRGALAAFAVSVAALNGGSVALMMVDSISGKFPNNQVKKAAKMAFSTAAKILDLPEDVLSDRIIPSLGFDKAGKKVLDFGVHTFTLSLTPDFVLSIYDNGKEKFVKSLPKPTSEDDPVKAETAKKEFSELKKQIKAVVQTQSSRLKKVLMNGRYWSSKSWNTLFVENPIMHQFAIGLIWGVYENNKIIQSFRYMEDGTFNTVDEEEFTLPENAQITLAHPADLGEELTSSWKTQLDDYEIIQPIEQLDISVIELAEKDITGKKIIRYSDKYISVGKMNSAAKKYEFIRGEVLDGGSFFCYHIVDKFLNIYVHINVDDMYMGQDFEEQISIKEVAFCRLPEDGEPLDDIKDNMILDVSSLSQRFVSSIIGLLDKITE</sequence>
<dbReference type="Pfam" id="PF13569">
    <property type="entry name" value="DUF4132"/>
    <property type="match status" value="1"/>
</dbReference>
<dbReference type="InterPro" id="IPR025406">
    <property type="entry name" value="DUF4132"/>
</dbReference>
<accession>A0AAX2JHS2</accession>
<gene>
    <name evidence="2" type="ORF">NCTC12112_03147</name>
</gene>
<protein>
    <recommendedName>
        <fullName evidence="1">DUF4132 domain-containing protein</fullName>
    </recommendedName>
</protein>
<evidence type="ECO:0000313" key="2">
    <source>
        <dbReference type="EMBL" id="SQJ15862.1"/>
    </source>
</evidence>
<evidence type="ECO:0000259" key="1">
    <source>
        <dbReference type="Pfam" id="PF13569"/>
    </source>
</evidence>
<dbReference type="AlphaFoldDB" id="A0AAX2JHS2"/>
<feature type="domain" description="DUF4132" evidence="1">
    <location>
        <begin position="817"/>
        <end position="997"/>
    </location>
</feature>
<reference evidence="2 3" key="1">
    <citation type="submission" date="2018-06" db="EMBL/GenBank/DDBJ databases">
        <authorList>
            <consortium name="Pathogen Informatics"/>
            <person name="Doyle S."/>
        </authorList>
    </citation>
    <scope>NUCLEOTIDE SEQUENCE [LARGE SCALE GENOMIC DNA]</scope>
    <source>
        <strain evidence="2 3">NCTC12112</strain>
    </source>
</reference>
<dbReference type="EMBL" id="LS483487">
    <property type="protein sequence ID" value="SQJ15862.1"/>
    <property type="molecule type" value="Genomic_DNA"/>
</dbReference>
<dbReference type="KEGG" id="ful:C4N20_06290"/>
<organism evidence="2 3">
    <name type="scientific">Fusobacterium ulcerans</name>
    <dbReference type="NCBI Taxonomy" id="861"/>
    <lineage>
        <taxon>Bacteria</taxon>
        <taxon>Fusobacteriati</taxon>
        <taxon>Fusobacteriota</taxon>
        <taxon>Fusobacteriia</taxon>
        <taxon>Fusobacteriales</taxon>
        <taxon>Fusobacteriaceae</taxon>
        <taxon>Fusobacterium</taxon>
    </lineage>
</organism>